<keyword evidence="2 3" id="KW-0732">Signal</keyword>
<name>F0SC79_PSESL</name>
<accession>F0SC79</accession>
<organism evidence="4 5">
    <name type="scientific">Pseudopedobacter saltans (strain ATCC 51119 / DSM 12145 / JCM 21818 / CCUG 39354 / LMG 10337 / NBRC 100064 / NCIMB 13643)</name>
    <name type="common">Pedobacter saltans</name>
    <dbReference type="NCBI Taxonomy" id="762903"/>
    <lineage>
        <taxon>Bacteria</taxon>
        <taxon>Pseudomonadati</taxon>
        <taxon>Bacteroidota</taxon>
        <taxon>Sphingobacteriia</taxon>
        <taxon>Sphingobacteriales</taxon>
        <taxon>Sphingobacteriaceae</taxon>
        <taxon>Pseudopedobacter</taxon>
    </lineage>
</organism>
<dbReference type="InterPro" id="IPR012640">
    <property type="entry name" value="Membr_lipoprot_lipid_attach_CS"/>
</dbReference>
<dbReference type="Proteomes" id="UP000000310">
    <property type="component" value="Chromosome"/>
</dbReference>
<dbReference type="STRING" id="762903.Pedsa_1106"/>
<dbReference type="eggNOG" id="ENOG5032YX9">
    <property type="taxonomic scope" value="Bacteria"/>
</dbReference>
<evidence type="ECO:0000313" key="5">
    <source>
        <dbReference type="Proteomes" id="UP000000310"/>
    </source>
</evidence>
<reference evidence="5" key="2">
    <citation type="submission" date="2011-02" db="EMBL/GenBank/DDBJ databases">
        <title>The complete genome of Pedobacter saltans DSM 12145.</title>
        <authorList>
            <consortium name="US DOE Joint Genome Institute (JGI-PGF)"/>
            <person name="Lucas S."/>
            <person name="Copeland A."/>
            <person name="Lapidus A."/>
            <person name="Bruce D."/>
            <person name="Goodwin L."/>
            <person name="Pitluck S."/>
            <person name="Kyrpides N."/>
            <person name="Mavromatis K."/>
            <person name="Pagani I."/>
            <person name="Ivanova N."/>
            <person name="Ovchinnikova G."/>
            <person name="Lu M."/>
            <person name="Detter J.C."/>
            <person name="Han C."/>
            <person name="Land M."/>
            <person name="Hauser L."/>
            <person name="Markowitz V."/>
            <person name="Cheng J.-F."/>
            <person name="Hugenholtz P."/>
            <person name="Woyke T."/>
            <person name="Wu D."/>
            <person name="Tindall B."/>
            <person name="Pomrenke H.G."/>
            <person name="Brambilla E."/>
            <person name="Klenk H.-P."/>
            <person name="Eisen J.A."/>
        </authorList>
    </citation>
    <scope>NUCLEOTIDE SEQUENCE [LARGE SCALE GENOMIC DNA]</scope>
    <source>
        <strain evidence="5">ATCC 51119 / DSM 12145 / JCM 21818 / LMG 10337 / NBRC 100064 / NCIMB 13643</strain>
    </source>
</reference>
<keyword evidence="5" id="KW-1185">Reference proteome</keyword>
<dbReference type="OrthoDB" id="794403at2"/>
<gene>
    <name evidence="4" type="ordered locus">Pedsa_1106</name>
</gene>
<dbReference type="AlphaFoldDB" id="F0SC79"/>
<dbReference type="KEGG" id="psn:Pedsa_1106"/>
<feature type="signal peptide" evidence="3">
    <location>
        <begin position="1"/>
        <end position="18"/>
    </location>
</feature>
<protein>
    <recommendedName>
        <fullName evidence="1">Type IV secretion system putative lipoprotein virB7</fullName>
    </recommendedName>
</protein>
<dbReference type="PROSITE" id="PS51257">
    <property type="entry name" value="PROKAR_LIPOPROTEIN"/>
    <property type="match status" value="1"/>
</dbReference>
<dbReference type="EMBL" id="CP002545">
    <property type="protein sequence ID" value="ADY51676.1"/>
    <property type="molecule type" value="Genomic_DNA"/>
</dbReference>
<dbReference type="Pfam" id="PF08139">
    <property type="entry name" value="LPAM_1"/>
    <property type="match status" value="1"/>
</dbReference>
<sequence>MKKLFTVFGLLVLLSACSQNKKANKADNQSDTVVNSMSEKHHNMQLEHCYLATIGRDSAYLDITQNIGNISGKLTYKPFEKDKRDGTFTGTFSNDTLKIDYTFNAEGSQSAQEIYFKLSDGKLIEGIGEYQEKNGKFVYKNPKAIDFSGKSFVFTPSEFVK</sequence>
<evidence type="ECO:0000256" key="3">
    <source>
        <dbReference type="SAM" id="SignalP"/>
    </source>
</evidence>
<feature type="chain" id="PRO_5003256083" description="Type IV secretion system putative lipoprotein virB7" evidence="3">
    <location>
        <begin position="19"/>
        <end position="161"/>
    </location>
</feature>
<dbReference type="HOGENOM" id="CLU_126586_1_0_10"/>
<dbReference type="RefSeq" id="WP_013632175.1">
    <property type="nucleotide sequence ID" value="NC_015177.1"/>
</dbReference>
<evidence type="ECO:0000313" key="4">
    <source>
        <dbReference type="EMBL" id="ADY51676.1"/>
    </source>
</evidence>
<proteinExistence type="predicted"/>
<evidence type="ECO:0000256" key="2">
    <source>
        <dbReference type="ARBA" id="ARBA00022729"/>
    </source>
</evidence>
<evidence type="ECO:0000256" key="1">
    <source>
        <dbReference type="ARBA" id="ARBA00017922"/>
    </source>
</evidence>
<reference evidence="4 5" key="1">
    <citation type="journal article" date="2011" name="Stand. Genomic Sci.">
        <title>Complete genome sequence of the gliding, heparinolytic Pedobacter saltans type strain (113).</title>
        <authorList>
            <person name="Liolios K."/>
            <person name="Sikorski J."/>
            <person name="Lu M."/>
            <person name="Nolan M."/>
            <person name="Lapidus A."/>
            <person name="Lucas S."/>
            <person name="Hammon N."/>
            <person name="Deshpande S."/>
            <person name="Cheng J.F."/>
            <person name="Tapia R."/>
            <person name="Han C."/>
            <person name="Goodwin L."/>
            <person name="Pitluck S."/>
            <person name="Huntemann M."/>
            <person name="Ivanova N."/>
            <person name="Pagani I."/>
            <person name="Mavromatis K."/>
            <person name="Ovchinikova G."/>
            <person name="Pati A."/>
            <person name="Chen A."/>
            <person name="Palaniappan K."/>
            <person name="Land M."/>
            <person name="Hauser L."/>
            <person name="Brambilla E.M."/>
            <person name="Kotsyurbenko O."/>
            <person name="Rohde M."/>
            <person name="Tindall B.J."/>
            <person name="Abt B."/>
            <person name="Goker M."/>
            <person name="Detter J.C."/>
            <person name="Woyke T."/>
            <person name="Bristow J."/>
            <person name="Eisen J.A."/>
            <person name="Markowitz V."/>
            <person name="Hugenholtz P."/>
            <person name="Klenk H.P."/>
            <person name="Kyrpides N.C."/>
        </authorList>
    </citation>
    <scope>NUCLEOTIDE SEQUENCE [LARGE SCALE GENOMIC DNA]</scope>
    <source>
        <strain evidence="5">ATCC 51119 / DSM 12145 / JCM 21818 / LMG 10337 / NBRC 100064 / NCIMB 13643</strain>
    </source>
</reference>